<dbReference type="ExpressionAtlas" id="A0A2K3CPT9">
    <property type="expression patterns" value="baseline and differential"/>
</dbReference>
<feature type="region of interest" description="Disordered" evidence="6">
    <location>
        <begin position="289"/>
        <end position="342"/>
    </location>
</feature>
<feature type="active site" description="Charge relay system" evidence="5">
    <location>
        <position position="893"/>
    </location>
</feature>
<evidence type="ECO:0000313" key="9">
    <source>
        <dbReference type="Proteomes" id="UP000006906"/>
    </source>
</evidence>
<dbReference type="SUPFAM" id="SSF52743">
    <property type="entry name" value="Subtilisin-like"/>
    <property type="match status" value="1"/>
</dbReference>
<dbReference type="KEGG" id="cre:CHLRE_17g713600v5"/>
<dbReference type="Pfam" id="PF00082">
    <property type="entry name" value="Peptidase_S8"/>
    <property type="match status" value="1"/>
</dbReference>
<feature type="region of interest" description="Disordered" evidence="6">
    <location>
        <begin position="1124"/>
        <end position="1179"/>
    </location>
</feature>
<feature type="region of interest" description="Disordered" evidence="6">
    <location>
        <begin position="66"/>
        <end position="117"/>
    </location>
</feature>
<feature type="compositionally biased region" description="Low complexity" evidence="6">
    <location>
        <begin position="184"/>
        <end position="204"/>
    </location>
</feature>
<feature type="compositionally biased region" description="Gly residues" evidence="6">
    <location>
        <begin position="205"/>
        <end position="216"/>
    </location>
</feature>
<evidence type="ECO:0000256" key="6">
    <source>
        <dbReference type="SAM" id="MobiDB-lite"/>
    </source>
</evidence>
<dbReference type="Proteomes" id="UP000006906">
    <property type="component" value="Chromosome 17"/>
</dbReference>
<evidence type="ECO:0000256" key="5">
    <source>
        <dbReference type="PROSITE-ProRule" id="PRU01240"/>
    </source>
</evidence>
<feature type="region of interest" description="Disordered" evidence="6">
    <location>
        <begin position="1839"/>
        <end position="1868"/>
    </location>
</feature>
<dbReference type="GO" id="GO:0004252">
    <property type="term" value="F:serine-type endopeptidase activity"/>
    <property type="evidence" value="ECO:0000318"/>
    <property type="project" value="GO_Central"/>
</dbReference>
<organism evidence="8 9">
    <name type="scientific">Chlamydomonas reinhardtii</name>
    <name type="common">Chlamydomonas smithii</name>
    <dbReference type="NCBI Taxonomy" id="3055"/>
    <lineage>
        <taxon>Eukaryota</taxon>
        <taxon>Viridiplantae</taxon>
        <taxon>Chlorophyta</taxon>
        <taxon>core chlorophytes</taxon>
        <taxon>Chlorophyceae</taxon>
        <taxon>CS clade</taxon>
        <taxon>Chlamydomonadales</taxon>
        <taxon>Chlamydomonadaceae</taxon>
        <taxon>Chlamydomonas</taxon>
    </lineage>
</organism>
<accession>A0A2K3CPT9</accession>
<dbReference type="OrthoDB" id="371436at2759"/>
<feature type="region of interest" description="Disordered" evidence="6">
    <location>
        <begin position="1"/>
        <end position="27"/>
    </location>
</feature>
<dbReference type="InterPro" id="IPR015500">
    <property type="entry name" value="Peptidase_S8_subtilisin-rel"/>
</dbReference>
<keyword evidence="9" id="KW-1185">Reference proteome</keyword>
<evidence type="ECO:0000259" key="7">
    <source>
        <dbReference type="Pfam" id="PF00082"/>
    </source>
</evidence>
<dbReference type="PRINTS" id="PR00723">
    <property type="entry name" value="SUBTILISIN"/>
</dbReference>
<feature type="compositionally biased region" description="Low complexity" evidence="6">
    <location>
        <begin position="69"/>
        <end position="82"/>
    </location>
</feature>
<dbReference type="GeneID" id="5726010"/>
<dbReference type="InterPro" id="IPR022398">
    <property type="entry name" value="Peptidase_S8_His-AS"/>
</dbReference>
<protein>
    <recommendedName>
        <fullName evidence="7">Peptidase S8/S53 domain-containing protein</fullName>
    </recommendedName>
</protein>
<dbReference type="PROSITE" id="PS00137">
    <property type="entry name" value="SUBTILASE_HIS"/>
    <property type="match status" value="1"/>
</dbReference>
<feature type="compositionally biased region" description="Gly residues" evidence="6">
    <location>
        <begin position="1160"/>
        <end position="1179"/>
    </location>
</feature>
<feature type="compositionally biased region" description="Low complexity" evidence="6">
    <location>
        <begin position="1839"/>
        <end position="1848"/>
    </location>
</feature>
<evidence type="ECO:0000313" key="8">
    <source>
        <dbReference type="EMBL" id="PNW70288.1"/>
    </source>
</evidence>
<sequence length="1982" mass="197337">MPTPWPLRPTQDTSRTPPRQPAQAVAAGSETIAAVDPTAGVATAAVNVWDEAPCCSGTLGAALHQALPSSTTQQRTTPSGQSAAPFSPSTTLGQRPSVDHSSGEALTFHPPTLPAHLAAQPRLPSTSAVQQHPHQQQQHWTLRSCINPVAPSTGQQSESNSIVHIEMAPGSPTHSHSHSQGHTASGAGALAAPAAASVSAAPAGTEGGGVSGGGAAHEGITHGSVDRHSRTRNSDPQQRPSGGGQQRGEPHSHSHGHHRHSRNAARHADPLRAFLPAHMRQHVEDVEGGVLGASGHGHEHPELNGHVHPDSAGEDGQGGGAGSKSRRYSRRSAPRETSWQKWKRHHPATLVCGGFLLVAAALVLVVVAPVCTTLGCPPKSQDTSAIAPEEQLFTLRLLARSEDPAGRPVLPDLLPADLAAGVRGTGLLLGSGLEALDCEDLWVLRRVREELGGEGRKGRVAFVVADFPQAVPADLTGPARAAVLSALLQPGGPIVPSQAASPNAPSELRDLVALLPTLLLASASSSSSADSAAALTSLQQLLQAAGLGAAAQRVGLTRVMAAGGAGGSSSIQELLKLLPNATASNPDAAAIGSSLGLGFGSSGSATVPTTSSAARGADSSSAGAAAALAALLSQPPLDVLNSIEDVAKQTQLGGSLLSALTTGSTDGSSAAATAASGSSSATAASGMGHDALVAAARLMSSGDPGELVSGSAGGGVLAAAGIGLTQSVTAGGWAVPVGVDARQWYMRQAGVDDAWAITRDADLPTVVVAVVDGGFDTRHPDLAGALWVNPGEIPGNGIDDDGNGFVDDVNGWDFGGNCSSGAWRPAPAPPPPPPVASAYPPPSSSSSPPPIKNITIPRPYSGVVPATSALELRSLASCTGDGNVSPEAGDGGHGTHVAGVIAAVRKDLAGTSGVAPHVRLMLLKVVDGYGATYGSRVAAALEYAGRMGAHVVVTSVGPSAPLPSAPRPYQLAANAAAAAVYAAAVGSLRDKGVLVVAPAGDDGIDLDAAKAAGLEYLPCTLAAPPYSLGNVLCVGAADASDRRIRIAVPGLDPALGSNYGSSSVSIAAPGVDIYSTLPDRWAQVVDPVTGGGYGNMSGSSAAAPVVAGVAALVVGVIGGGAAASGVAAPRASPPPPWQAPPAPPGSVRGAAASPPPRSGSNGGSGGSNGGSGGSNGAGGQVLTATGPFFQAELVRSVLLATSDTAPAGSSGVSGDRRINAGRAVRAAYALLGNLHLLTPSPAYYSPGGSGASVLFPGLAEEYFTVLGQRANGSSTDVAAAVIDSRPAQVSMRVGSDREPLARLRTFRRSGPGVLLRLRGLLRLPAAGMYRLRLQLGPGTAPESVQLAVGGRQLAFGSADLSARVMAEAAGYYDLELLLLSPTAPANASLAAVELLSAVDSSSSSSPATSTTSSNTSGGGGATLAAAQYSLLPDALLLSAGYAPPLPPSYSPNVDLGGARSAAAPGYHVMWSTRGASPGDDPSAPPAPLTPALLSRISSAAAVPPGSGAAYAPFEGSALVPDLFPGPGDLANLIARTSNTSGVPPSDWNTTGVYGVAVGHVRPPSNGQLRLQVTCTSCQVYLQGVLLLDAAQVQPLPQGPTPADTVANTPVTRSTGCVAFPGAAASDPGSSSGGSSSGLGGSSIRGLGEVYGLEVRFVAGYVPRAIVSLRWSTCTTGSGSSSSGSSSGGSSSSSGSGSSAALLDLASDTGQWGSLAGLLTSATMWAPTAAALPTLPRGLQCDLWLAGRNERPTSVPSPARLPPTASIRLPRRAAAAVAAAGSAPSNSINNSTAALLAGLTALGASGGACASITAANNCTLSSNFTVTVLLLAALAANSTTGTTGTGSSLRPPSPPIPPSPPPPAGSSAAGGAATYHVRCWTFWSARGFTDNRLAVRLPATPSRVFLGSQRVYLNDPDEPPGVSYNRLVQLPRSSGLGPGYHQLLAYEFAGLSGDAVFGLLDGVDQFVANASLVIDRRMVLPPL</sequence>
<feature type="compositionally biased region" description="Basic and acidic residues" evidence="6">
    <location>
        <begin position="296"/>
        <end position="311"/>
    </location>
</feature>
<feature type="compositionally biased region" description="Pro residues" evidence="6">
    <location>
        <begin position="826"/>
        <end position="851"/>
    </location>
</feature>
<feature type="compositionally biased region" description="Pro residues" evidence="6">
    <location>
        <begin position="1131"/>
        <end position="1144"/>
    </location>
</feature>
<feature type="region of interest" description="Disordered" evidence="6">
    <location>
        <begin position="1676"/>
        <end position="1699"/>
    </location>
</feature>
<feature type="region of interest" description="Disordered" evidence="6">
    <location>
        <begin position="167"/>
        <end position="265"/>
    </location>
</feature>
<dbReference type="InterPro" id="IPR036852">
    <property type="entry name" value="Peptidase_S8/S53_dom_sf"/>
</dbReference>
<proteinExistence type="inferred from homology"/>
<feature type="compositionally biased region" description="Polar residues" evidence="6">
    <location>
        <begin position="172"/>
        <end position="183"/>
    </location>
</feature>
<dbReference type="PANTHER" id="PTHR43399:SF4">
    <property type="entry name" value="CELL WALL-ASSOCIATED PROTEASE"/>
    <property type="match status" value="1"/>
</dbReference>
<feature type="compositionally biased region" description="Basic residues" evidence="6">
    <location>
        <begin position="253"/>
        <end position="265"/>
    </location>
</feature>
<dbReference type="InParanoid" id="A0A2K3CPT9"/>
<feature type="region of interest" description="Disordered" evidence="6">
    <location>
        <begin position="820"/>
        <end position="854"/>
    </location>
</feature>
<dbReference type="Gramene" id="PNW70288">
    <property type="protein sequence ID" value="PNW70288"/>
    <property type="gene ID" value="CHLRE_17g713600v5"/>
</dbReference>
<keyword evidence="4 5" id="KW-0720">Serine protease</keyword>
<feature type="domain" description="Peptidase S8/S53" evidence="7">
    <location>
        <begin position="766"/>
        <end position="1114"/>
    </location>
</feature>
<dbReference type="PROSITE" id="PS51892">
    <property type="entry name" value="SUBTILASE"/>
    <property type="match status" value="1"/>
</dbReference>
<gene>
    <name evidence="8" type="ORF">CHLRE_17g713600v5</name>
</gene>
<dbReference type="RefSeq" id="XP_042914584.1">
    <property type="nucleotide sequence ID" value="XM_043072125.1"/>
</dbReference>
<evidence type="ECO:0000256" key="4">
    <source>
        <dbReference type="ARBA" id="ARBA00022825"/>
    </source>
</evidence>
<feature type="compositionally biased region" description="Low complexity" evidence="6">
    <location>
        <begin position="1676"/>
        <end position="1698"/>
    </location>
</feature>
<dbReference type="GO" id="GO:0006508">
    <property type="term" value="P:proteolysis"/>
    <property type="evidence" value="ECO:0000318"/>
    <property type="project" value="GO_Central"/>
</dbReference>
<feature type="compositionally biased region" description="Pro residues" evidence="6">
    <location>
        <begin position="1850"/>
        <end position="1863"/>
    </location>
</feature>
<keyword evidence="3 5" id="KW-0378">Hydrolase</keyword>
<comment type="similarity">
    <text evidence="1 5">Belongs to the peptidase S8 family.</text>
</comment>
<dbReference type="InterPro" id="IPR051048">
    <property type="entry name" value="Peptidase_S8/S53_subtilisin"/>
</dbReference>
<feature type="active site" description="Charge relay system" evidence="5">
    <location>
        <position position="1100"/>
    </location>
</feature>
<name>A0A2K3CPT9_CHLRE</name>
<evidence type="ECO:0000256" key="3">
    <source>
        <dbReference type="ARBA" id="ARBA00022801"/>
    </source>
</evidence>
<dbReference type="Gene3D" id="3.40.50.200">
    <property type="entry name" value="Peptidase S8/S53 domain"/>
    <property type="match status" value="1"/>
</dbReference>
<evidence type="ECO:0000256" key="1">
    <source>
        <dbReference type="ARBA" id="ARBA00011073"/>
    </source>
</evidence>
<dbReference type="PANTHER" id="PTHR43399">
    <property type="entry name" value="SUBTILISIN-RELATED"/>
    <property type="match status" value="1"/>
</dbReference>
<evidence type="ECO:0000256" key="2">
    <source>
        <dbReference type="ARBA" id="ARBA00022670"/>
    </source>
</evidence>
<reference evidence="8 9" key="1">
    <citation type="journal article" date="2007" name="Science">
        <title>The Chlamydomonas genome reveals the evolution of key animal and plant functions.</title>
        <authorList>
            <person name="Merchant S.S."/>
            <person name="Prochnik S.E."/>
            <person name="Vallon O."/>
            <person name="Harris E.H."/>
            <person name="Karpowicz S.J."/>
            <person name="Witman G.B."/>
            <person name="Terry A."/>
            <person name="Salamov A."/>
            <person name="Fritz-Laylin L.K."/>
            <person name="Marechal-Drouard L."/>
            <person name="Marshall W.F."/>
            <person name="Qu L.H."/>
            <person name="Nelson D.R."/>
            <person name="Sanderfoot A.A."/>
            <person name="Spalding M.H."/>
            <person name="Kapitonov V.V."/>
            <person name="Ren Q."/>
            <person name="Ferris P."/>
            <person name="Lindquist E."/>
            <person name="Shapiro H."/>
            <person name="Lucas S.M."/>
            <person name="Grimwood J."/>
            <person name="Schmutz J."/>
            <person name="Cardol P."/>
            <person name="Cerutti H."/>
            <person name="Chanfreau G."/>
            <person name="Chen C.L."/>
            <person name="Cognat V."/>
            <person name="Croft M.T."/>
            <person name="Dent R."/>
            <person name="Dutcher S."/>
            <person name="Fernandez E."/>
            <person name="Fukuzawa H."/>
            <person name="Gonzalez-Ballester D."/>
            <person name="Gonzalez-Halphen D."/>
            <person name="Hallmann A."/>
            <person name="Hanikenne M."/>
            <person name="Hippler M."/>
            <person name="Inwood W."/>
            <person name="Jabbari K."/>
            <person name="Kalanon M."/>
            <person name="Kuras R."/>
            <person name="Lefebvre P.A."/>
            <person name="Lemaire S.D."/>
            <person name="Lobanov A.V."/>
            <person name="Lohr M."/>
            <person name="Manuell A."/>
            <person name="Meier I."/>
            <person name="Mets L."/>
            <person name="Mittag M."/>
            <person name="Mittelmeier T."/>
            <person name="Moroney J.V."/>
            <person name="Moseley J."/>
            <person name="Napoli C."/>
            <person name="Nedelcu A.M."/>
            <person name="Niyogi K."/>
            <person name="Novoselov S.V."/>
            <person name="Paulsen I.T."/>
            <person name="Pazour G."/>
            <person name="Purton S."/>
            <person name="Ral J.P."/>
            <person name="Riano-Pachon D.M."/>
            <person name="Riekhof W."/>
            <person name="Rymarquis L."/>
            <person name="Schroda M."/>
            <person name="Stern D."/>
            <person name="Umen J."/>
            <person name="Willows R."/>
            <person name="Wilson N."/>
            <person name="Zimmer S.L."/>
            <person name="Allmer J."/>
            <person name="Balk J."/>
            <person name="Bisova K."/>
            <person name="Chen C.J."/>
            <person name="Elias M."/>
            <person name="Gendler K."/>
            <person name="Hauser C."/>
            <person name="Lamb M.R."/>
            <person name="Ledford H."/>
            <person name="Long J.C."/>
            <person name="Minagawa J."/>
            <person name="Page M.D."/>
            <person name="Pan J."/>
            <person name="Pootakham W."/>
            <person name="Roje S."/>
            <person name="Rose A."/>
            <person name="Stahlberg E."/>
            <person name="Terauchi A.M."/>
            <person name="Yang P."/>
            <person name="Ball S."/>
            <person name="Bowler C."/>
            <person name="Dieckmann C.L."/>
            <person name="Gladyshev V.N."/>
            <person name="Green P."/>
            <person name="Jorgensen R."/>
            <person name="Mayfield S."/>
            <person name="Mueller-Roeber B."/>
            <person name="Rajamani S."/>
            <person name="Sayre R.T."/>
            <person name="Brokstein P."/>
            <person name="Dubchak I."/>
            <person name="Goodstein D."/>
            <person name="Hornick L."/>
            <person name="Huang Y.W."/>
            <person name="Jhaveri J."/>
            <person name="Luo Y."/>
            <person name="Martinez D."/>
            <person name="Ngau W.C."/>
            <person name="Otillar B."/>
            <person name="Poliakov A."/>
            <person name="Porter A."/>
            <person name="Szajkowski L."/>
            <person name="Werner G."/>
            <person name="Zhou K."/>
            <person name="Grigoriev I.V."/>
            <person name="Rokhsar D.S."/>
            <person name="Grossman A.R."/>
        </authorList>
    </citation>
    <scope>NUCLEOTIDE SEQUENCE [LARGE SCALE GENOMIC DNA]</scope>
    <source>
        <strain evidence="9">CC-503</strain>
    </source>
</reference>
<feature type="active site" description="Charge relay system" evidence="5">
    <location>
        <position position="772"/>
    </location>
</feature>
<dbReference type="EMBL" id="CM008978">
    <property type="protein sequence ID" value="PNW70288.1"/>
    <property type="molecule type" value="Genomic_DNA"/>
</dbReference>
<dbReference type="InterPro" id="IPR000209">
    <property type="entry name" value="Peptidase_S8/S53_dom"/>
</dbReference>
<keyword evidence="2 5" id="KW-0645">Protease</keyword>